<sequence length="694" mass="78050">MTRRKWTTDEQEAWLEQRKAAFIEANQKKTAAKDFYPIVTKEFCEKWPMPPVTQQEVDNAGSIELATRVKQGKYDKCICGWFPNNTRNVAPGSLGILKIERKPQPRILQPWQAYQALTYESRWKPEVDAAWSTYKNVWLTEHPEEKPPKNRFQIMIEFIKEKFEKETDEVKSQCEEYRKTRQVEAATPDPDKPDSVKNTKFQEAIDMLPRTLTTIGESLMSQTGWNVSILMGGPTPDSDGVIMTYLSHTGKTKDGETFEKFIGNKDYDEKLLLPFEAFLNASFCKYPDKVETAKLTLFIAEEDCAARSLKSKEKADASGDDSPNAAVAGKSQYEINKERNMKEIKQRLAELEEQYPLPKEFAQKKLPKAPAVKKGKQGRNETVVRRESQRGKDKIAVSAVSQEVTLTTTKLAPTTVEAPQATSDTAARPAPSTVLLNTQTPAEKSSPTVGVIHSSPSHADPTASISAINPASAPSYDAPDAALAKPPITDIGLASELTAVGGEQPHQDKGNDDVVMSNSPPLVQKPQNDVNMPPWLIPMINYLRGKLPTRCRPQEVADWMRSKKKDVVPPVKPAQFGKQFLEWWTVIQPDWRKDDIEGSLMFFRDVPIGETWQGMRKGGTAGIYIVVMALSWWIKAQKGKRDVVAWSTIDDLLWVIQQLNQNTVSYITVPKKRAHDEKDGSEDEGQRKSRRLSG</sequence>
<dbReference type="AlphaFoldDB" id="A0A0C9WMK2"/>
<feature type="compositionally biased region" description="Polar residues" evidence="1">
    <location>
        <begin position="439"/>
        <end position="448"/>
    </location>
</feature>
<name>A0A0C9WMK2_9AGAR</name>
<keyword evidence="3" id="KW-1185">Reference proteome</keyword>
<dbReference type="Proteomes" id="UP000054477">
    <property type="component" value="Unassembled WGS sequence"/>
</dbReference>
<feature type="compositionally biased region" description="Basic and acidic residues" evidence="1">
    <location>
        <begin position="378"/>
        <end position="395"/>
    </location>
</feature>
<dbReference type="OrthoDB" id="2803783at2759"/>
<feature type="region of interest" description="Disordered" evidence="1">
    <location>
        <begin position="367"/>
        <end position="396"/>
    </location>
</feature>
<dbReference type="HOGENOM" id="CLU_020082_0_0_1"/>
<accession>A0A0C9WMK2</accession>
<dbReference type="EMBL" id="KN839043">
    <property type="protein sequence ID" value="KIJ91185.1"/>
    <property type="molecule type" value="Genomic_DNA"/>
</dbReference>
<evidence type="ECO:0000313" key="2">
    <source>
        <dbReference type="EMBL" id="KIJ91185.1"/>
    </source>
</evidence>
<feature type="region of interest" description="Disordered" evidence="1">
    <location>
        <begin position="439"/>
        <end position="471"/>
    </location>
</feature>
<evidence type="ECO:0000313" key="3">
    <source>
        <dbReference type="Proteomes" id="UP000054477"/>
    </source>
</evidence>
<dbReference type="STRING" id="1095629.A0A0C9WMK2"/>
<protein>
    <submittedName>
        <fullName evidence="2">Uncharacterized protein</fullName>
    </submittedName>
</protein>
<reference evidence="3" key="2">
    <citation type="submission" date="2015-01" db="EMBL/GenBank/DDBJ databases">
        <title>Evolutionary Origins and Diversification of the Mycorrhizal Mutualists.</title>
        <authorList>
            <consortium name="DOE Joint Genome Institute"/>
            <consortium name="Mycorrhizal Genomics Consortium"/>
            <person name="Kohler A."/>
            <person name="Kuo A."/>
            <person name="Nagy L.G."/>
            <person name="Floudas D."/>
            <person name="Copeland A."/>
            <person name="Barry K.W."/>
            <person name="Cichocki N."/>
            <person name="Veneault-Fourrey C."/>
            <person name="LaButti K."/>
            <person name="Lindquist E.A."/>
            <person name="Lipzen A."/>
            <person name="Lundell T."/>
            <person name="Morin E."/>
            <person name="Murat C."/>
            <person name="Riley R."/>
            <person name="Ohm R."/>
            <person name="Sun H."/>
            <person name="Tunlid A."/>
            <person name="Henrissat B."/>
            <person name="Grigoriev I.V."/>
            <person name="Hibbett D.S."/>
            <person name="Martin F."/>
        </authorList>
    </citation>
    <scope>NUCLEOTIDE SEQUENCE [LARGE SCALE GENOMIC DNA]</scope>
    <source>
        <strain evidence="3">LaAM-08-1</strain>
    </source>
</reference>
<evidence type="ECO:0000256" key="1">
    <source>
        <dbReference type="SAM" id="MobiDB-lite"/>
    </source>
</evidence>
<reference evidence="2 3" key="1">
    <citation type="submission" date="2014-04" db="EMBL/GenBank/DDBJ databases">
        <authorList>
            <consortium name="DOE Joint Genome Institute"/>
            <person name="Kuo A."/>
            <person name="Kohler A."/>
            <person name="Nagy L.G."/>
            <person name="Floudas D."/>
            <person name="Copeland A."/>
            <person name="Barry K.W."/>
            <person name="Cichocki N."/>
            <person name="Veneault-Fourrey C."/>
            <person name="LaButti K."/>
            <person name="Lindquist E.A."/>
            <person name="Lipzen A."/>
            <person name="Lundell T."/>
            <person name="Morin E."/>
            <person name="Murat C."/>
            <person name="Sun H."/>
            <person name="Tunlid A."/>
            <person name="Henrissat B."/>
            <person name="Grigoriev I.V."/>
            <person name="Hibbett D.S."/>
            <person name="Martin F."/>
            <person name="Nordberg H.P."/>
            <person name="Cantor M.N."/>
            <person name="Hua S.X."/>
        </authorList>
    </citation>
    <scope>NUCLEOTIDE SEQUENCE [LARGE SCALE GENOMIC DNA]</scope>
    <source>
        <strain evidence="2 3">LaAM-08-1</strain>
    </source>
</reference>
<feature type="region of interest" description="Disordered" evidence="1">
    <location>
        <begin position="672"/>
        <end position="694"/>
    </location>
</feature>
<organism evidence="2 3">
    <name type="scientific">Laccaria amethystina LaAM-08-1</name>
    <dbReference type="NCBI Taxonomy" id="1095629"/>
    <lineage>
        <taxon>Eukaryota</taxon>
        <taxon>Fungi</taxon>
        <taxon>Dikarya</taxon>
        <taxon>Basidiomycota</taxon>
        <taxon>Agaricomycotina</taxon>
        <taxon>Agaricomycetes</taxon>
        <taxon>Agaricomycetidae</taxon>
        <taxon>Agaricales</taxon>
        <taxon>Agaricineae</taxon>
        <taxon>Hydnangiaceae</taxon>
        <taxon>Laccaria</taxon>
    </lineage>
</organism>
<feature type="compositionally biased region" description="Polar residues" evidence="1">
    <location>
        <begin position="516"/>
        <end position="528"/>
    </location>
</feature>
<proteinExistence type="predicted"/>
<gene>
    <name evidence="2" type="ORF">K443DRAFT_135548</name>
</gene>
<feature type="compositionally biased region" description="Basic residues" evidence="1">
    <location>
        <begin position="367"/>
        <end position="377"/>
    </location>
</feature>
<feature type="region of interest" description="Disordered" evidence="1">
    <location>
        <begin position="501"/>
        <end position="528"/>
    </location>
</feature>